<comment type="catalytic activity">
    <reaction evidence="9">
        <text>adenosine + phosphate = alpha-D-ribose 1-phosphate + adenine</text>
        <dbReference type="Rhea" id="RHEA:27642"/>
        <dbReference type="ChEBI" id="CHEBI:16335"/>
        <dbReference type="ChEBI" id="CHEBI:16708"/>
        <dbReference type="ChEBI" id="CHEBI:43474"/>
        <dbReference type="ChEBI" id="CHEBI:57720"/>
        <dbReference type="EC" id="2.4.2.1"/>
    </reaction>
    <physiologicalReaction direction="left-to-right" evidence="9">
        <dbReference type="Rhea" id="RHEA:27643"/>
    </physiologicalReaction>
</comment>
<dbReference type="EMBL" id="UGPP01000001">
    <property type="protein sequence ID" value="STY71731.1"/>
    <property type="molecule type" value="Genomic_DNA"/>
</dbReference>
<evidence type="ECO:0000256" key="2">
    <source>
        <dbReference type="ARBA" id="ARBA00003215"/>
    </source>
</evidence>
<evidence type="ECO:0000256" key="11">
    <source>
        <dbReference type="RuleBase" id="RU361274"/>
    </source>
</evidence>
<dbReference type="InterPro" id="IPR038371">
    <property type="entry name" value="Cu_polyphenol_OxRdtase_sf"/>
</dbReference>
<keyword evidence="4" id="KW-0808">Transferase</keyword>
<evidence type="ECO:0000256" key="4">
    <source>
        <dbReference type="ARBA" id="ARBA00022679"/>
    </source>
</evidence>
<evidence type="ECO:0000256" key="8">
    <source>
        <dbReference type="ARBA" id="ARBA00047989"/>
    </source>
</evidence>
<keyword evidence="6" id="KW-0378">Hydrolase</keyword>
<evidence type="ECO:0000313" key="13">
    <source>
        <dbReference type="Proteomes" id="UP000255234"/>
    </source>
</evidence>
<evidence type="ECO:0000256" key="6">
    <source>
        <dbReference type="ARBA" id="ARBA00022801"/>
    </source>
</evidence>
<accession>A0A378NTP1</accession>
<dbReference type="NCBIfam" id="TIGR00726">
    <property type="entry name" value="peptidoglycan editing factor PgeF"/>
    <property type="match status" value="1"/>
</dbReference>
<sequence length="272" mass="29989">MFKLIHAQNNLWYGQFSIFPQDKVIHAISTRFNGHSKAPFDGLNLALHVNDNPDDVIANRQLFCEGLNLDSHKMTTCKQVHGNKVACITEENIGSGAISFANSIDDTDALITNLKNVPLTLFFADCTPIMIYDPKNNAIGVAHGGWRGTVGEIAKHTVAEMTKHYHTNPSDCLASIGPSIGACCYEIGDEVVAKFNEVFQNDSDKILHFNQDSKKYHLDLWQANAIILQRAGVIADNIDMANTCTACNKDVFFSYRADNGKTGRIASIISLR</sequence>
<dbReference type="PANTHER" id="PTHR30616:SF2">
    <property type="entry name" value="PURINE NUCLEOSIDE PHOSPHORYLASE LACC1"/>
    <property type="match status" value="1"/>
</dbReference>
<dbReference type="GO" id="GO:0017061">
    <property type="term" value="F:S-methyl-5-thioadenosine phosphorylase activity"/>
    <property type="evidence" value="ECO:0007669"/>
    <property type="project" value="UniProtKB-EC"/>
</dbReference>
<dbReference type="AlphaFoldDB" id="A0A378NTP1"/>
<evidence type="ECO:0000256" key="1">
    <source>
        <dbReference type="ARBA" id="ARBA00000553"/>
    </source>
</evidence>
<dbReference type="Pfam" id="PF02578">
    <property type="entry name" value="Cu-oxidase_4"/>
    <property type="match status" value="1"/>
</dbReference>
<dbReference type="PANTHER" id="PTHR30616">
    <property type="entry name" value="UNCHARACTERIZED PROTEIN YFIH"/>
    <property type="match status" value="1"/>
</dbReference>
<evidence type="ECO:0000256" key="10">
    <source>
        <dbReference type="ARBA" id="ARBA00049893"/>
    </source>
</evidence>
<comment type="function">
    <text evidence="2">Purine nucleoside enzyme that catalyzes the phosphorolysis of adenosine and inosine nucleosides, yielding D-ribose 1-phosphate and the respective free bases, adenine and hypoxanthine. Also catalyzes the phosphorolysis of S-methyl-5'-thioadenosine into adenine and S-methyl-5-thio-alpha-D-ribose 1-phosphate. Also has adenosine deaminase activity.</text>
</comment>
<dbReference type="InterPro" id="IPR011324">
    <property type="entry name" value="Cytotoxic_necrot_fac-like_cat"/>
</dbReference>
<dbReference type="GO" id="GO:0005507">
    <property type="term" value="F:copper ion binding"/>
    <property type="evidence" value="ECO:0007669"/>
    <property type="project" value="TreeGrafter"/>
</dbReference>
<dbReference type="Gene3D" id="3.60.140.10">
    <property type="entry name" value="CNF1/YfiH-like putative cysteine hydrolases"/>
    <property type="match status" value="1"/>
</dbReference>
<reference evidence="12 13" key="1">
    <citation type="submission" date="2018-06" db="EMBL/GenBank/DDBJ databases">
        <authorList>
            <consortium name="Pathogen Informatics"/>
            <person name="Doyle S."/>
        </authorList>
    </citation>
    <scope>NUCLEOTIDE SEQUENCE [LARGE SCALE GENOMIC DNA]</scope>
    <source>
        <strain evidence="12 13">NCTC10571</strain>
    </source>
</reference>
<keyword evidence="7" id="KW-0862">Zinc</keyword>
<comment type="catalytic activity">
    <reaction evidence="10">
        <text>S-methyl-5'-thioadenosine + phosphate = 5-(methylsulfanyl)-alpha-D-ribose 1-phosphate + adenine</text>
        <dbReference type="Rhea" id="RHEA:11852"/>
        <dbReference type="ChEBI" id="CHEBI:16708"/>
        <dbReference type="ChEBI" id="CHEBI:17509"/>
        <dbReference type="ChEBI" id="CHEBI:43474"/>
        <dbReference type="ChEBI" id="CHEBI:58533"/>
        <dbReference type="EC" id="2.4.2.28"/>
    </reaction>
    <physiologicalReaction direction="left-to-right" evidence="10">
        <dbReference type="Rhea" id="RHEA:11853"/>
    </physiologicalReaction>
</comment>
<comment type="similarity">
    <text evidence="3 11">Belongs to the purine nucleoside phosphorylase YfiH/LACC1 family.</text>
</comment>
<evidence type="ECO:0000256" key="3">
    <source>
        <dbReference type="ARBA" id="ARBA00007353"/>
    </source>
</evidence>
<proteinExistence type="inferred from homology"/>
<gene>
    <name evidence="12" type="ORF">NCTC10571_01894</name>
</gene>
<evidence type="ECO:0000256" key="9">
    <source>
        <dbReference type="ARBA" id="ARBA00048968"/>
    </source>
</evidence>
<evidence type="ECO:0000256" key="5">
    <source>
        <dbReference type="ARBA" id="ARBA00022723"/>
    </source>
</evidence>
<protein>
    <recommendedName>
        <fullName evidence="11">Purine nucleoside phosphorylase</fullName>
    </recommendedName>
</protein>
<keyword evidence="5" id="KW-0479">Metal-binding</keyword>
<dbReference type="CDD" id="cd16833">
    <property type="entry name" value="YfiH"/>
    <property type="match status" value="1"/>
</dbReference>
<name>A0A378NTP1_9FIRM</name>
<dbReference type="InterPro" id="IPR003730">
    <property type="entry name" value="Cu_polyphenol_OxRdtase"/>
</dbReference>
<evidence type="ECO:0000256" key="7">
    <source>
        <dbReference type="ARBA" id="ARBA00022833"/>
    </source>
</evidence>
<comment type="catalytic activity">
    <reaction evidence="1">
        <text>inosine + phosphate = alpha-D-ribose 1-phosphate + hypoxanthine</text>
        <dbReference type="Rhea" id="RHEA:27646"/>
        <dbReference type="ChEBI" id="CHEBI:17368"/>
        <dbReference type="ChEBI" id="CHEBI:17596"/>
        <dbReference type="ChEBI" id="CHEBI:43474"/>
        <dbReference type="ChEBI" id="CHEBI:57720"/>
        <dbReference type="EC" id="2.4.2.1"/>
    </reaction>
    <physiologicalReaction direction="left-to-right" evidence="1">
        <dbReference type="Rhea" id="RHEA:27647"/>
    </physiologicalReaction>
</comment>
<dbReference type="GO" id="GO:0016787">
    <property type="term" value="F:hydrolase activity"/>
    <property type="evidence" value="ECO:0007669"/>
    <property type="project" value="UniProtKB-KW"/>
</dbReference>
<dbReference type="SUPFAM" id="SSF64438">
    <property type="entry name" value="CNF1/YfiH-like putative cysteine hydrolases"/>
    <property type="match status" value="1"/>
</dbReference>
<evidence type="ECO:0000313" key="12">
    <source>
        <dbReference type="EMBL" id="STY71731.1"/>
    </source>
</evidence>
<comment type="catalytic activity">
    <reaction evidence="8">
        <text>adenosine + H2O + H(+) = inosine + NH4(+)</text>
        <dbReference type="Rhea" id="RHEA:24408"/>
        <dbReference type="ChEBI" id="CHEBI:15377"/>
        <dbReference type="ChEBI" id="CHEBI:15378"/>
        <dbReference type="ChEBI" id="CHEBI:16335"/>
        <dbReference type="ChEBI" id="CHEBI:17596"/>
        <dbReference type="ChEBI" id="CHEBI:28938"/>
        <dbReference type="EC" id="3.5.4.4"/>
    </reaction>
    <physiologicalReaction direction="left-to-right" evidence="8">
        <dbReference type="Rhea" id="RHEA:24409"/>
    </physiologicalReaction>
</comment>
<dbReference type="Proteomes" id="UP000255234">
    <property type="component" value="Unassembled WGS sequence"/>
</dbReference>
<organism evidence="12 13">
    <name type="scientific">Megamonas hypermegale</name>
    <dbReference type="NCBI Taxonomy" id="158847"/>
    <lineage>
        <taxon>Bacteria</taxon>
        <taxon>Bacillati</taxon>
        <taxon>Bacillota</taxon>
        <taxon>Negativicutes</taxon>
        <taxon>Selenomonadales</taxon>
        <taxon>Selenomonadaceae</taxon>
        <taxon>Megamonas</taxon>
    </lineage>
</organism>
<dbReference type="RefSeq" id="WP_115151962.1">
    <property type="nucleotide sequence ID" value="NZ_UGPP01000001.1"/>
</dbReference>